<reference evidence="6 7" key="1">
    <citation type="journal article" date="2018" name="Plant J.">
        <title>Genome sequences of Chlorella sorokiniana UTEX 1602 and Micractinium conductrix SAG 241.80: implications to maltose excretion by a green alga.</title>
        <authorList>
            <person name="Arriola M.B."/>
            <person name="Velmurugan N."/>
            <person name="Zhang Y."/>
            <person name="Plunkett M.H."/>
            <person name="Hondzo H."/>
            <person name="Barney B.M."/>
        </authorList>
    </citation>
    <scope>NUCLEOTIDE SEQUENCE [LARGE SCALE GENOMIC DNA]</scope>
    <source>
        <strain evidence="6 7">SAG 241.80</strain>
    </source>
</reference>
<keyword evidence="7" id="KW-1185">Reference proteome</keyword>
<dbReference type="PRINTS" id="PR01210">
    <property type="entry name" value="GGTRANSPTASE"/>
</dbReference>
<dbReference type="SMART" id="SM00516">
    <property type="entry name" value="SEC14"/>
    <property type="match status" value="1"/>
</dbReference>
<proteinExistence type="inferred from homology"/>
<dbReference type="GO" id="GO:0005886">
    <property type="term" value="C:plasma membrane"/>
    <property type="evidence" value="ECO:0007669"/>
    <property type="project" value="UniProtKB-SubCell"/>
</dbReference>
<dbReference type="GO" id="GO:0016740">
    <property type="term" value="F:transferase activity"/>
    <property type="evidence" value="ECO:0007669"/>
    <property type="project" value="UniProtKB-KW"/>
</dbReference>
<sequence>MKQTTRALRALSPKRSHHRPVSGDEESDGPGSPTGASPSFLSLTGRTASGRQRRSRRRRAAAAAAPLPELEKTEEEFKRDWGISREREEILLVEFRRLIEAAVGPLKPVFDRFYLRRFLRARQHDLARAKAMFMAHLQWREQNGIDTILEDFHFEERDAFLSIYPQGYHKTDKLGRPVYIQHIGAIKIKQLAEITTEDRMIRFHIQGVGLKHLTGDVKSILGRITETDQNNYPETLGKTVIINAPTVFKMIWGMVRPMLDVRTQAKIEVAPNDYMKVLLKHIDADSIPDYLGGNSKGSLIDDVGPWKDPAILALVEADIARREKLGSVGEEEGVLSGDSLELSMDLERSGTGSVPPSPLAAAGGAAAQQAVARPNAEAATPAGSTPVSAHAASPPASPFDKCGAGTFPQHSGLTDSEVDEFQDARSRRQSILSTSGSSAYLSAGDDDTDFFTPKHSDGPPVGGSGFSFHSDQPLLAGGASAEASPEGKGAPARGAVAGVAAQPPSAAAQQQQQQQAGVRYSDQYPPSPEQAARRGQRPQLAVALPAASSTEQQSSSGGAEVSLNGGMAQETQFGTPGSVGWSPSKGRHVSSSVPAPPLQIPILARVRALEEKLPDAERHLKRYLPPGGDLPSKAVGEGTLLSRIDALERAMDTLLRAQVGQRGEKGALLLLLLVAGAAYSTGRHTARLEVKGCAGLMEPAAGDTAAPEGSISSDFGATHDWRGQPRVVSSQQGVVAADHGRCSDAGAAVLHAGGSAVDAAIAAALCQGVANPMASGVGGGHFMLIRWRGRLRGGLPNGTAECIDAREPAPAAANETMYVGRRDASVNGGLAVAVPLELRGFWVAHQRHGRLPWARLLQPAIEMAEHGFPAHPYSALSLAGLRSGCACRPCLPSVASLSGEEQVAQLLKWPAIRDTFLIKQGGK</sequence>
<organism evidence="6 7">
    <name type="scientific">Micractinium conductrix</name>
    <dbReference type="NCBI Taxonomy" id="554055"/>
    <lineage>
        <taxon>Eukaryota</taxon>
        <taxon>Viridiplantae</taxon>
        <taxon>Chlorophyta</taxon>
        <taxon>core chlorophytes</taxon>
        <taxon>Trebouxiophyceae</taxon>
        <taxon>Chlorellales</taxon>
        <taxon>Chlorellaceae</taxon>
        <taxon>Chlorella clade</taxon>
        <taxon>Micractinium</taxon>
    </lineage>
</organism>
<dbReference type="InterPro" id="IPR036865">
    <property type="entry name" value="CRAL-TRIO_dom_sf"/>
</dbReference>
<dbReference type="SUPFAM" id="SSF46938">
    <property type="entry name" value="CRAL/TRIO N-terminal domain"/>
    <property type="match status" value="1"/>
</dbReference>
<evidence type="ECO:0000256" key="2">
    <source>
        <dbReference type="ARBA" id="ARBA00004395"/>
    </source>
</evidence>
<comment type="subcellular location">
    <subcellularLocation>
        <location evidence="1">Cell membrane</location>
        <topology evidence="1">Peripheral membrane protein</topology>
    </subcellularLocation>
    <subcellularLocation>
        <location evidence="2">Golgi apparatus membrane</location>
        <topology evidence="2">Peripheral membrane protein</topology>
    </subcellularLocation>
</comment>
<feature type="region of interest" description="Disordered" evidence="4">
    <location>
        <begin position="346"/>
        <end position="593"/>
    </location>
</feature>
<dbReference type="Gene3D" id="3.40.525.10">
    <property type="entry name" value="CRAL-TRIO lipid binding domain"/>
    <property type="match status" value="2"/>
</dbReference>
<dbReference type="InterPro" id="IPR001251">
    <property type="entry name" value="CRAL-TRIO_dom"/>
</dbReference>
<feature type="compositionally biased region" description="Polar residues" evidence="4">
    <location>
        <begin position="429"/>
        <end position="440"/>
    </location>
</feature>
<name>A0A2P6UYY3_9CHLO</name>
<protein>
    <submittedName>
        <fullName evidence="6">Glutamyl-tRNA(Gln) amidotransferase subunit A</fullName>
    </submittedName>
</protein>
<evidence type="ECO:0000256" key="1">
    <source>
        <dbReference type="ARBA" id="ARBA00004202"/>
    </source>
</evidence>
<dbReference type="InterPro" id="IPR051026">
    <property type="entry name" value="PI/PC_transfer"/>
</dbReference>
<evidence type="ECO:0000256" key="4">
    <source>
        <dbReference type="SAM" id="MobiDB-lite"/>
    </source>
</evidence>
<dbReference type="InterPro" id="IPR029055">
    <property type="entry name" value="Ntn_hydrolases_N"/>
</dbReference>
<evidence type="ECO:0000259" key="5">
    <source>
        <dbReference type="PROSITE" id="PS50191"/>
    </source>
</evidence>
<dbReference type="AlphaFoldDB" id="A0A2P6UYY3"/>
<feature type="non-terminal residue" evidence="6">
    <location>
        <position position="923"/>
    </location>
</feature>
<accession>A0A2P6UYY3</accession>
<dbReference type="Proteomes" id="UP000239649">
    <property type="component" value="Unassembled WGS sequence"/>
</dbReference>
<dbReference type="EMBL" id="LHPF02000157">
    <property type="protein sequence ID" value="PSC67050.1"/>
    <property type="molecule type" value="Genomic_DNA"/>
</dbReference>
<feature type="compositionally biased region" description="Low complexity" evidence="4">
    <location>
        <begin position="473"/>
        <end position="518"/>
    </location>
</feature>
<feature type="region of interest" description="Disordered" evidence="4">
    <location>
        <begin position="1"/>
        <end position="67"/>
    </location>
</feature>
<dbReference type="STRING" id="554055.A0A2P6UYY3"/>
<dbReference type="CDD" id="cd00170">
    <property type="entry name" value="SEC14"/>
    <property type="match status" value="1"/>
</dbReference>
<feature type="domain" description="CRAL-TRIO" evidence="5">
    <location>
        <begin position="156"/>
        <end position="299"/>
    </location>
</feature>
<dbReference type="InterPro" id="IPR036273">
    <property type="entry name" value="CRAL/TRIO_N_dom_sf"/>
</dbReference>
<dbReference type="PANTHER" id="PTHR45657:SF1">
    <property type="entry name" value="CRAL-TRIO DOMAIN-CONTAINING PROTEIN YKL091C-RELATED"/>
    <property type="match status" value="1"/>
</dbReference>
<dbReference type="OrthoDB" id="1434354at2759"/>
<evidence type="ECO:0000256" key="3">
    <source>
        <dbReference type="ARBA" id="ARBA00038020"/>
    </source>
</evidence>
<dbReference type="SUPFAM" id="SSF52087">
    <property type="entry name" value="CRAL/TRIO domain"/>
    <property type="match status" value="1"/>
</dbReference>
<dbReference type="PANTHER" id="PTHR45657">
    <property type="entry name" value="CRAL-TRIO DOMAIN-CONTAINING PROTEIN YKL091C-RELATED"/>
    <property type="match status" value="1"/>
</dbReference>
<evidence type="ECO:0000313" key="7">
    <source>
        <dbReference type="Proteomes" id="UP000239649"/>
    </source>
</evidence>
<dbReference type="Pfam" id="PF00650">
    <property type="entry name" value="CRAL_TRIO"/>
    <property type="match status" value="1"/>
</dbReference>
<dbReference type="Pfam" id="PF01019">
    <property type="entry name" value="G_glu_transpept"/>
    <property type="match status" value="1"/>
</dbReference>
<dbReference type="SUPFAM" id="SSF56235">
    <property type="entry name" value="N-terminal nucleophile aminohydrolases (Ntn hydrolases)"/>
    <property type="match status" value="1"/>
</dbReference>
<dbReference type="PROSITE" id="PS50191">
    <property type="entry name" value="CRAL_TRIO"/>
    <property type="match status" value="1"/>
</dbReference>
<feature type="compositionally biased region" description="Basic residues" evidence="4">
    <location>
        <begin position="51"/>
        <end position="60"/>
    </location>
</feature>
<comment type="caution">
    <text evidence="6">The sequence shown here is derived from an EMBL/GenBank/DDBJ whole genome shotgun (WGS) entry which is preliminary data.</text>
</comment>
<feature type="compositionally biased region" description="Low complexity" evidence="4">
    <location>
        <begin position="360"/>
        <end position="394"/>
    </location>
</feature>
<gene>
    <name evidence="6" type="ORF">C2E20_9277</name>
</gene>
<dbReference type="GO" id="GO:0000139">
    <property type="term" value="C:Golgi membrane"/>
    <property type="evidence" value="ECO:0007669"/>
    <property type="project" value="UniProtKB-SubCell"/>
</dbReference>
<comment type="similarity">
    <text evidence="3">Belongs to the SFH family.</text>
</comment>
<feature type="compositionally biased region" description="Polar residues" evidence="4">
    <location>
        <begin position="547"/>
        <end position="557"/>
    </location>
</feature>
<evidence type="ECO:0000313" key="6">
    <source>
        <dbReference type="EMBL" id="PSC67050.1"/>
    </source>
</evidence>